<dbReference type="PANTHER" id="PTHR24359:SF1">
    <property type="entry name" value="INHIBITOR OF NUCLEAR FACTOR KAPPA-B KINASE EPSILON SUBUNIT HOMOLOG 1-RELATED"/>
    <property type="match status" value="1"/>
</dbReference>
<dbReference type="Gene3D" id="1.10.510.10">
    <property type="entry name" value="Transferase(Phosphotransferase) domain 1"/>
    <property type="match status" value="2"/>
</dbReference>
<dbReference type="EMBL" id="OB793326">
    <property type="protein sequence ID" value="CAD7426982.1"/>
    <property type="molecule type" value="Genomic_DNA"/>
</dbReference>
<dbReference type="PROSITE" id="PS00107">
    <property type="entry name" value="PROTEIN_KINASE_ATP"/>
    <property type="match status" value="1"/>
</dbReference>
<accession>A0A7R9E3Y8</accession>
<evidence type="ECO:0000313" key="6">
    <source>
        <dbReference type="EMBL" id="CAD7426982.1"/>
    </source>
</evidence>
<dbReference type="GO" id="GO:0004674">
    <property type="term" value="F:protein serine/threonine kinase activity"/>
    <property type="evidence" value="ECO:0007669"/>
    <property type="project" value="TreeGrafter"/>
</dbReference>
<feature type="region of interest" description="Disordered" evidence="4">
    <location>
        <begin position="458"/>
        <end position="510"/>
    </location>
</feature>
<dbReference type="InterPro" id="IPR008271">
    <property type="entry name" value="Ser/Thr_kinase_AS"/>
</dbReference>
<proteinExistence type="predicted"/>
<protein>
    <recommendedName>
        <fullName evidence="5">Protein kinase domain-containing protein</fullName>
    </recommendedName>
</protein>
<gene>
    <name evidence="6" type="ORF">TMSB3V08_LOCUS3849</name>
</gene>
<evidence type="ECO:0000259" key="5">
    <source>
        <dbReference type="PROSITE" id="PS50011"/>
    </source>
</evidence>
<feature type="compositionally biased region" description="Acidic residues" evidence="4">
    <location>
        <begin position="458"/>
        <end position="473"/>
    </location>
</feature>
<dbReference type="InterPro" id="IPR011009">
    <property type="entry name" value="Kinase-like_dom_sf"/>
</dbReference>
<dbReference type="PROSITE" id="PS00108">
    <property type="entry name" value="PROTEIN_KINASE_ST"/>
    <property type="match status" value="1"/>
</dbReference>
<evidence type="ECO:0000256" key="2">
    <source>
        <dbReference type="ARBA" id="ARBA00022840"/>
    </source>
</evidence>
<dbReference type="AlphaFoldDB" id="A0A7R9E3Y8"/>
<evidence type="ECO:0000256" key="1">
    <source>
        <dbReference type="ARBA" id="ARBA00022741"/>
    </source>
</evidence>
<evidence type="ECO:0000256" key="3">
    <source>
        <dbReference type="PROSITE-ProRule" id="PRU10141"/>
    </source>
</evidence>
<evidence type="ECO:0000256" key="4">
    <source>
        <dbReference type="SAM" id="MobiDB-lite"/>
    </source>
</evidence>
<sequence>MVNLAEEFDILQIVGEGWFGKILLAEHRATDTEMVLKALPKPYVALRDFYREFHYGLHLGAHRNVITTYDVAFETAGFYVFSQEYAPLGDLTSNVSETGIGELHSKRVAKQASGGTRQTGSPFWPYLGASRTALRLQGERSKLALLSGHTWVRQGRLLGFRGNEANCLSFLAIPGCVKDHSFRRNGKKLPFLSVKDHPKNSEGTGQWKIWAPLSPKDIVTHFVGFALASALEHLHMRDLVHRDVKLDNILVFKSDFSRIKLCDFGETRREGTLVRRRNEWLPYSPPEVMLTNTDETYKAVTSHDVWQFGIVIFVCLTGCLPWQKASSDDPRYTRYLYWHNSTGVLMPVRRPKLFKLLTSKAQRLFRKLLEPKTEKRPAGLADLNKFLDDRWLTRTSLDRNTAPGGEDDGLCPSMYSFHSSLEEKNKLLFTLTQYGIETTVDRSAKKDRIRDWIQSSVIDEEEEDEEGNEEDEEKREREELEERRNRNRHGKVTVSSTPANTGSNSRSASQ</sequence>
<dbReference type="SUPFAM" id="SSF56112">
    <property type="entry name" value="Protein kinase-like (PK-like)"/>
    <property type="match status" value="1"/>
</dbReference>
<name>A0A7R9E3Y8_9NEOP</name>
<feature type="compositionally biased region" description="Polar residues" evidence="4">
    <location>
        <begin position="493"/>
        <end position="510"/>
    </location>
</feature>
<feature type="binding site" evidence="3">
    <location>
        <position position="37"/>
    </location>
    <ligand>
        <name>ATP</name>
        <dbReference type="ChEBI" id="CHEBI:30616"/>
    </ligand>
</feature>
<dbReference type="PROSITE" id="PS50011">
    <property type="entry name" value="PROTEIN_KINASE_DOM"/>
    <property type="match status" value="1"/>
</dbReference>
<dbReference type="SMART" id="SM00220">
    <property type="entry name" value="S_TKc"/>
    <property type="match status" value="1"/>
</dbReference>
<dbReference type="InterPro" id="IPR017441">
    <property type="entry name" value="Protein_kinase_ATP_BS"/>
</dbReference>
<organism evidence="6">
    <name type="scientific">Timema monikensis</name>
    <dbReference type="NCBI Taxonomy" id="170555"/>
    <lineage>
        <taxon>Eukaryota</taxon>
        <taxon>Metazoa</taxon>
        <taxon>Ecdysozoa</taxon>
        <taxon>Arthropoda</taxon>
        <taxon>Hexapoda</taxon>
        <taxon>Insecta</taxon>
        <taxon>Pterygota</taxon>
        <taxon>Neoptera</taxon>
        <taxon>Polyneoptera</taxon>
        <taxon>Phasmatodea</taxon>
        <taxon>Timematodea</taxon>
        <taxon>Timematoidea</taxon>
        <taxon>Timematidae</taxon>
        <taxon>Timema</taxon>
    </lineage>
</organism>
<dbReference type="Pfam" id="PF00069">
    <property type="entry name" value="Pkinase"/>
    <property type="match status" value="1"/>
</dbReference>
<keyword evidence="2 3" id="KW-0067">ATP-binding</keyword>
<feature type="compositionally biased region" description="Basic and acidic residues" evidence="4">
    <location>
        <begin position="474"/>
        <end position="484"/>
    </location>
</feature>
<dbReference type="InterPro" id="IPR000719">
    <property type="entry name" value="Prot_kinase_dom"/>
</dbReference>
<feature type="domain" description="Protein kinase" evidence="5">
    <location>
        <begin position="8"/>
        <end position="392"/>
    </location>
</feature>
<reference evidence="6" key="1">
    <citation type="submission" date="2020-11" db="EMBL/GenBank/DDBJ databases">
        <authorList>
            <person name="Tran Van P."/>
        </authorList>
    </citation>
    <scope>NUCLEOTIDE SEQUENCE</scope>
</reference>
<dbReference type="PANTHER" id="PTHR24359">
    <property type="entry name" value="SERINE/THREONINE-PROTEIN KINASE SBK1"/>
    <property type="match status" value="1"/>
</dbReference>
<dbReference type="GO" id="GO:0005524">
    <property type="term" value="F:ATP binding"/>
    <property type="evidence" value="ECO:0007669"/>
    <property type="project" value="UniProtKB-UniRule"/>
</dbReference>
<keyword evidence="1 3" id="KW-0547">Nucleotide-binding</keyword>